<dbReference type="SUPFAM" id="SSF50965">
    <property type="entry name" value="Galactose oxidase, central domain"/>
    <property type="match status" value="1"/>
</dbReference>
<keyword evidence="2" id="KW-1185">Reference proteome</keyword>
<name>X6P4R2_RETFI</name>
<dbReference type="Proteomes" id="UP000023152">
    <property type="component" value="Unassembled WGS sequence"/>
</dbReference>
<evidence type="ECO:0008006" key="3">
    <source>
        <dbReference type="Google" id="ProtNLM"/>
    </source>
</evidence>
<gene>
    <name evidence="1" type="ORF">RFI_03992</name>
</gene>
<dbReference type="AlphaFoldDB" id="X6P4R2"/>
<dbReference type="EMBL" id="ASPP01003659">
    <property type="protein sequence ID" value="ETO33113.1"/>
    <property type="molecule type" value="Genomic_DNA"/>
</dbReference>
<reference evidence="1 2" key="1">
    <citation type="journal article" date="2013" name="Curr. Biol.">
        <title>The Genome of the Foraminiferan Reticulomyxa filosa.</title>
        <authorList>
            <person name="Glockner G."/>
            <person name="Hulsmann N."/>
            <person name="Schleicher M."/>
            <person name="Noegel A.A."/>
            <person name="Eichinger L."/>
            <person name="Gallinger C."/>
            <person name="Pawlowski J."/>
            <person name="Sierra R."/>
            <person name="Euteneuer U."/>
            <person name="Pillet L."/>
            <person name="Moustafa A."/>
            <person name="Platzer M."/>
            <person name="Groth M."/>
            <person name="Szafranski K."/>
            <person name="Schliwa M."/>
        </authorList>
    </citation>
    <scope>NUCLEOTIDE SEQUENCE [LARGE SCALE GENOMIC DNA]</scope>
</reference>
<dbReference type="InterPro" id="IPR011043">
    <property type="entry name" value="Gal_Oxase/kelch_b-propeller"/>
</dbReference>
<proteinExistence type="predicted"/>
<protein>
    <recommendedName>
        <fullName evidence="3">Kelch motif family protein</fullName>
    </recommendedName>
</protein>
<dbReference type="InterPro" id="IPR015915">
    <property type="entry name" value="Kelch-typ_b-propeller"/>
</dbReference>
<comment type="caution">
    <text evidence="1">The sequence shown here is derived from an EMBL/GenBank/DDBJ whole genome shotgun (WGS) entry which is preliminary data.</text>
</comment>
<sequence>MDPNFFSDTSYFYHLTNLDLIDISLFIVHPIWPCGHFFLKKVLKKFSNMGNRSTTQKSTSIPFQMLKVLPTSFERAQCVLYKHELLICGGFGEGNCYSYDILKNEYKFICEYPSHAKLFGHCVVKLLDNNNNKDSNEITLLSFGGYTFSEKYTLMMNKNYNQWIPFTDNHNHPITIGRYEDNYEGARAVIGGSNNHLLFITYLFNDISVFNLNTFQFINHDVLPTNDHTGYHCFVSKSKTNKKNYEMLLFCKKTGLSIEYDEDNNTFQFYQLLVCDDIASLNQYSCVCVNGVILFFGGYCYKDDKQIVSKSVYKYLIQENKWITFENTLPSPLYNCVAILNEDNTNIYIIGGKCDKNTELPTHMKTKLRVWDVSQLSKNDIKFVIQYWIRILKIKLGWVNDFDKIIIKYSAMS</sequence>
<organism evidence="1 2">
    <name type="scientific">Reticulomyxa filosa</name>
    <dbReference type="NCBI Taxonomy" id="46433"/>
    <lineage>
        <taxon>Eukaryota</taxon>
        <taxon>Sar</taxon>
        <taxon>Rhizaria</taxon>
        <taxon>Retaria</taxon>
        <taxon>Foraminifera</taxon>
        <taxon>Monothalamids</taxon>
        <taxon>Reticulomyxidae</taxon>
        <taxon>Reticulomyxa</taxon>
    </lineage>
</organism>
<accession>X6P4R2</accession>
<dbReference type="Gene3D" id="2.120.10.80">
    <property type="entry name" value="Kelch-type beta propeller"/>
    <property type="match status" value="2"/>
</dbReference>
<evidence type="ECO:0000313" key="1">
    <source>
        <dbReference type="EMBL" id="ETO33113.1"/>
    </source>
</evidence>
<evidence type="ECO:0000313" key="2">
    <source>
        <dbReference type="Proteomes" id="UP000023152"/>
    </source>
</evidence>